<reference evidence="3 4" key="1">
    <citation type="journal article" date="2008" name="Nature">
        <title>The genome of the model beetle and pest Tribolium castaneum.</title>
        <authorList>
            <consortium name="Tribolium Genome Sequencing Consortium"/>
            <person name="Richards S."/>
            <person name="Gibbs R.A."/>
            <person name="Weinstock G.M."/>
            <person name="Brown S.J."/>
            <person name="Denell R."/>
            <person name="Beeman R.W."/>
            <person name="Gibbs R."/>
            <person name="Beeman R.W."/>
            <person name="Brown S.J."/>
            <person name="Bucher G."/>
            <person name="Friedrich M."/>
            <person name="Grimmelikhuijzen C.J."/>
            <person name="Klingler M."/>
            <person name="Lorenzen M."/>
            <person name="Richards S."/>
            <person name="Roth S."/>
            <person name="Schroder R."/>
            <person name="Tautz D."/>
            <person name="Zdobnov E.M."/>
            <person name="Muzny D."/>
            <person name="Gibbs R.A."/>
            <person name="Weinstock G.M."/>
            <person name="Attaway T."/>
            <person name="Bell S."/>
            <person name="Buhay C.J."/>
            <person name="Chandrabose M.N."/>
            <person name="Chavez D."/>
            <person name="Clerk-Blankenburg K.P."/>
            <person name="Cree A."/>
            <person name="Dao M."/>
            <person name="Davis C."/>
            <person name="Chacko J."/>
            <person name="Dinh H."/>
            <person name="Dugan-Rocha S."/>
            <person name="Fowler G."/>
            <person name="Garner T.T."/>
            <person name="Garnes J."/>
            <person name="Gnirke A."/>
            <person name="Hawes A."/>
            <person name="Hernandez J."/>
            <person name="Hines S."/>
            <person name="Holder M."/>
            <person name="Hume J."/>
            <person name="Jhangiani S.N."/>
            <person name="Joshi V."/>
            <person name="Khan Z.M."/>
            <person name="Jackson L."/>
            <person name="Kovar C."/>
            <person name="Kowis A."/>
            <person name="Lee S."/>
            <person name="Lewis L.R."/>
            <person name="Margolis J."/>
            <person name="Morgan M."/>
            <person name="Nazareth L.V."/>
            <person name="Nguyen N."/>
            <person name="Okwuonu G."/>
            <person name="Parker D."/>
            <person name="Richards S."/>
            <person name="Ruiz S.J."/>
            <person name="Santibanez J."/>
            <person name="Savard J."/>
            <person name="Scherer S.E."/>
            <person name="Schneider B."/>
            <person name="Sodergren E."/>
            <person name="Tautz D."/>
            <person name="Vattahil S."/>
            <person name="Villasana D."/>
            <person name="White C.S."/>
            <person name="Wright R."/>
            <person name="Park Y."/>
            <person name="Beeman R.W."/>
            <person name="Lord J."/>
            <person name="Oppert B."/>
            <person name="Lorenzen M."/>
            <person name="Brown S."/>
            <person name="Wang L."/>
            <person name="Savard J."/>
            <person name="Tautz D."/>
            <person name="Richards S."/>
            <person name="Weinstock G."/>
            <person name="Gibbs R.A."/>
            <person name="Liu Y."/>
            <person name="Worley K."/>
            <person name="Weinstock G."/>
            <person name="Elsik C.G."/>
            <person name="Reese J.T."/>
            <person name="Elhaik E."/>
            <person name="Landan G."/>
            <person name="Graur D."/>
            <person name="Arensburger P."/>
            <person name="Atkinson P."/>
            <person name="Beeman R.W."/>
            <person name="Beidler J."/>
            <person name="Brown S.J."/>
            <person name="Demuth J.P."/>
            <person name="Drury D.W."/>
            <person name="Du Y.Z."/>
            <person name="Fujiwara H."/>
            <person name="Lorenzen M."/>
            <person name="Maselli V."/>
            <person name="Osanai M."/>
            <person name="Park Y."/>
            <person name="Robertson H.M."/>
            <person name="Tu Z."/>
            <person name="Wang J.J."/>
            <person name="Wang S."/>
            <person name="Richards S."/>
            <person name="Song H."/>
            <person name="Zhang L."/>
            <person name="Sodergren E."/>
            <person name="Werner D."/>
            <person name="Stanke M."/>
            <person name="Morgenstern B."/>
            <person name="Solovyev V."/>
            <person name="Kosarev P."/>
            <person name="Brown G."/>
            <person name="Chen H.C."/>
            <person name="Ermolaeva O."/>
            <person name="Hlavina W."/>
            <person name="Kapustin Y."/>
            <person name="Kiryutin B."/>
            <person name="Kitts P."/>
            <person name="Maglott D."/>
            <person name="Pruitt K."/>
            <person name="Sapojnikov V."/>
            <person name="Souvorov A."/>
            <person name="Mackey A.J."/>
            <person name="Waterhouse R.M."/>
            <person name="Wyder S."/>
            <person name="Zdobnov E.M."/>
            <person name="Zdobnov E.M."/>
            <person name="Wyder S."/>
            <person name="Kriventseva E.V."/>
            <person name="Kadowaki T."/>
            <person name="Bork P."/>
            <person name="Aranda M."/>
            <person name="Bao R."/>
            <person name="Beermann A."/>
            <person name="Berns N."/>
            <person name="Bolognesi R."/>
            <person name="Bonneton F."/>
            <person name="Bopp D."/>
            <person name="Brown S.J."/>
            <person name="Bucher G."/>
            <person name="Butts T."/>
            <person name="Chaumot A."/>
            <person name="Denell R.E."/>
            <person name="Ferrier D.E."/>
            <person name="Friedrich M."/>
            <person name="Gordon C.M."/>
            <person name="Jindra M."/>
            <person name="Klingler M."/>
            <person name="Lan Q."/>
            <person name="Lattorff H.M."/>
            <person name="Laudet V."/>
            <person name="von Levetsow C."/>
            <person name="Liu Z."/>
            <person name="Lutz R."/>
            <person name="Lynch J.A."/>
            <person name="da Fonseca R.N."/>
            <person name="Posnien N."/>
            <person name="Reuter R."/>
            <person name="Roth S."/>
            <person name="Savard J."/>
            <person name="Schinko J.B."/>
            <person name="Schmitt C."/>
            <person name="Schoppmeier M."/>
            <person name="Schroder R."/>
            <person name="Shippy T.D."/>
            <person name="Simonnet F."/>
            <person name="Marques-Souza H."/>
            <person name="Tautz D."/>
            <person name="Tomoyasu Y."/>
            <person name="Trauner J."/>
            <person name="Van der Zee M."/>
            <person name="Vervoort M."/>
            <person name="Wittkopp N."/>
            <person name="Wimmer E.A."/>
            <person name="Yang X."/>
            <person name="Jones A.K."/>
            <person name="Sattelle D.B."/>
            <person name="Ebert P.R."/>
            <person name="Nelson D."/>
            <person name="Scott J.G."/>
            <person name="Beeman R.W."/>
            <person name="Muthukrishnan S."/>
            <person name="Kramer K.J."/>
            <person name="Arakane Y."/>
            <person name="Beeman R.W."/>
            <person name="Zhu Q."/>
            <person name="Hogenkamp D."/>
            <person name="Dixit R."/>
            <person name="Oppert B."/>
            <person name="Jiang H."/>
            <person name="Zou Z."/>
            <person name="Marshall J."/>
            <person name="Elpidina E."/>
            <person name="Vinokurov K."/>
            <person name="Oppert C."/>
            <person name="Zou Z."/>
            <person name="Evans J."/>
            <person name="Lu Z."/>
            <person name="Zhao P."/>
            <person name="Sumathipala N."/>
            <person name="Altincicek B."/>
            <person name="Vilcinskas A."/>
            <person name="Williams M."/>
            <person name="Hultmark D."/>
            <person name="Hetru C."/>
            <person name="Jiang H."/>
            <person name="Grimmelikhuijzen C.J."/>
            <person name="Hauser F."/>
            <person name="Cazzamali G."/>
            <person name="Williamson M."/>
            <person name="Park Y."/>
            <person name="Li B."/>
            <person name="Tanaka Y."/>
            <person name="Predel R."/>
            <person name="Neupert S."/>
            <person name="Schachtner J."/>
            <person name="Verleyen P."/>
            <person name="Raible F."/>
            <person name="Bork P."/>
            <person name="Friedrich M."/>
            <person name="Walden K.K."/>
            <person name="Robertson H.M."/>
            <person name="Angeli S."/>
            <person name="Foret S."/>
            <person name="Bucher G."/>
            <person name="Schuetz S."/>
            <person name="Maleszka R."/>
            <person name="Wimmer E.A."/>
            <person name="Beeman R.W."/>
            <person name="Lorenzen M."/>
            <person name="Tomoyasu Y."/>
            <person name="Miller S.C."/>
            <person name="Grossmann D."/>
            <person name="Bucher G."/>
        </authorList>
    </citation>
    <scope>NUCLEOTIDE SEQUENCE [LARGE SCALE GENOMIC DNA]</scope>
    <source>
        <strain evidence="3 4">Georgia GA2</strain>
    </source>
</reference>
<dbReference type="PANTHER" id="PTHR13318:SF95">
    <property type="entry name" value="F-BOX PROTEIN YLR352W"/>
    <property type="match status" value="1"/>
</dbReference>
<dbReference type="InterPro" id="IPR006553">
    <property type="entry name" value="Leu-rich_rpt_Cys-con_subtyp"/>
</dbReference>
<evidence type="ECO:0000313" key="4">
    <source>
        <dbReference type="Proteomes" id="UP000007266"/>
    </source>
</evidence>
<dbReference type="InParanoid" id="A0A139WJ95"/>
<evidence type="ECO:0000259" key="2">
    <source>
        <dbReference type="Pfam" id="PF25372"/>
    </source>
</evidence>
<dbReference type="Gene3D" id="1.10.287.810">
    <property type="entry name" value="Mitochondrial import inner membrane translocase subunit tim13 like domains"/>
    <property type="match status" value="1"/>
</dbReference>
<dbReference type="eggNOG" id="KOG3489">
    <property type="taxonomic scope" value="Eukaryota"/>
</dbReference>
<organism evidence="3 4">
    <name type="scientific">Tribolium castaneum</name>
    <name type="common">Red flour beetle</name>
    <dbReference type="NCBI Taxonomy" id="7070"/>
    <lineage>
        <taxon>Eukaryota</taxon>
        <taxon>Metazoa</taxon>
        <taxon>Ecdysozoa</taxon>
        <taxon>Arthropoda</taxon>
        <taxon>Hexapoda</taxon>
        <taxon>Insecta</taxon>
        <taxon>Pterygota</taxon>
        <taxon>Neoptera</taxon>
        <taxon>Endopterygota</taxon>
        <taxon>Coleoptera</taxon>
        <taxon>Polyphaga</taxon>
        <taxon>Cucujiformia</taxon>
        <taxon>Tenebrionidae</taxon>
        <taxon>Tenebrionidae incertae sedis</taxon>
        <taxon>Tribolium</taxon>
    </lineage>
</organism>
<dbReference type="STRING" id="7070.A0A139WJ95"/>
<feature type="domain" description="Tim10-like" evidence="1">
    <location>
        <begin position="23"/>
        <end position="84"/>
    </location>
</feature>
<dbReference type="Proteomes" id="UP000007266">
    <property type="component" value="Linkage group 4"/>
</dbReference>
<keyword evidence="4" id="KW-1185">Reference proteome</keyword>
<sequence length="357" mass="40659">MSDFGDSFSSGEHKAGDKELQEFLMVEKQKAQFNAQIHEFNDFCWDKCVEKTGNKLDSKTETCLTNCVDRFIDVSLLITNRFAQLLQKSAVIFLLNMPKQKLRPKKPISSLFSMSADCVASNLIFYENLNYLPPYIKAIILRKLLRGKFAKNVNKLLSDLIYPDLNHINLSSIYVDDGTLKVLKSCIYLTEINLRNCDNQGFSSESLKMLLKQTGRLLVLDISHCKQFNDDALTCLSTNCQNVRELLAENCSFTDAGLADLAQNNKKLECLTASNNNISGDGISRAVQNKNWRFLRELRLDNCPKITDDALKTVIENCPKIEILTFFNCELGDETSIFQDISKTCTRLKQLHWTVTW</sequence>
<dbReference type="PANTHER" id="PTHR13318">
    <property type="entry name" value="PARTNER OF PAIRED, ISOFORM B-RELATED"/>
    <property type="match status" value="1"/>
</dbReference>
<dbReference type="Pfam" id="PF02953">
    <property type="entry name" value="zf-Tim10_DDP"/>
    <property type="match status" value="1"/>
</dbReference>
<dbReference type="OMA" id="MSWDGAG"/>
<dbReference type="InterPro" id="IPR057207">
    <property type="entry name" value="FBXL15_LRR"/>
</dbReference>
<gene>
    <name evidence="3" type="primary">AUGUSTUS-3.0.2_34650</name>
    <name evidence="3" type="ORF">TcasGA2_TC034650</name>
</gene>
<feature type="domain" description="F-box/LRR-repeat protein 15-like leucin rich repeat" evidence="2">
    <location>
        <begin position="169"/>
        <end position="337"/>
    </location>
</feature>
<protein>
    <submittedName>
        <fullName evidence="3">Protein AMN1 homolog-like protein</fullName>
    </submittedName>
</protein>
<dbReference type="SUPFAM" id="SSF144122">
    <property type="entry name" value="Tim10-like"/>
    <property type="match status" value="1"/>
</dbReference>
<dbReference type="InterPro" id="IPR035427">
    <property type="entry name" value="Tim10-like_dom_sf"/>
</dbReference>
<accession>A0A139WJ95</accession>
<proteinExistence type="predicted"/>
<evidence type="ECO:0000313" key="3">
    <source>
        <dbReference type="EMBL" id="KYB27877.1"/>
    </source>
</evidence>
<evidence type="ECO:0000259" key="1">
    <source>
        <dbReference type="Pfam" id="PF02953"/>
    </source>
</evidence>
<dbReference type="InterPro" id="IPR032675">
    <property type="entry name" value="LRR_dom_sf"/>
</dbReference>
<reference evidence="3 4" key="2">
    <citation type="journal article" date="2010" name="Nucleic Acids Res.">
        <title>BeetleBase in 2010: revisions to provide comprehensive genomic information for Tribolium castaneum.</title>
        <authorList>
            <person name="Kim H.S."/>
            <person name="Murphy T."/>
            <person name="Xia J."/>
            <person name="Caragea D."/>
            <person name="Park Y."/>
            <person name="Beeman R.W."/>
            <person name="Lorenzen M.D."/>
            <person name="Butcher S."/>
            <person name="Manak J.R."/>
            <person name="Brown S.J."/>
        </authorList>
    </citation>
    <scope>GENOME REANNOTATION</scope>
    <source>
        <strain evidence="3 4">Georgia GA2</strain>
    </source>
</reference>
<dbReference type="InterPro" id="IPR004217">
    <property type="entry name" value="Tim10-like"/>
</dbReference>
<dbReference type="Gene3D" id="3.80.10.10">
    <property type="entry name" value="Ribonuclease Inhibitor"/>
    <property type="match status" value="1"/>
</dbReference>
<dbReference type="AlphaFoldDB" id="A0A139WJ95"/>
<dbReference type="SUPFAM" id="SSF52047">
    <property type="entry name" value="RNI-like"/>
    <property type="match status" value="1"/>
</dbReference>
<dbReference type="Pfam" id="PF25372">
    <property type="entry name" value="DUF7885"/>
    <property type="match status" value="1"/>
</dbReference>
<dbReference type="SMART" id="SM00367">
    <property type="entry name" value="LRR_CC"/>
    <property type="match status" value="4"/>
</dbReference>
<dbReference type="EMBL" id="KQ971338">
    <property type="protein sequence ID" value="KYB27877.1"/>
    <property type="molecule type" value="Genomic_DNA"/>
</dbReference>
<name>A0A139WJ95_TRICA</name>